<dbReference type="PANTHER" id="PTHR47947:SF1">
    <property type="entry name" value="CYTOCHROME P450 82E3"/>
    <property type="match status" value="1"/>
</dbReference>
<evidence type="ECO:0000256" key="8">
    <source>
        <dbReference type="ARBA" id="ARBA00023033"/>
    </source>
</evidence>
<dbReference type="InterPro" id="IPR001128">
    <property type="entry name" value="Cyt_P450"/>
</dbReference>
<evidence type="ECO:0000256" key="5">
    <source>
        <dbReference type="ARBA" id="ARBA00022989"/>
    </source>
</evidence>
<dbReference type="PRINTS" id="PR00463">
    <property type="entry name" value="EP450I"/>
</dbReference>
<sequence>MKDNCPPEVDGAWPIIGHLRQFSSDDVHLVRKLGGLAEEYGPIFTIRLGVYKYLVISSWEAVKDCFTTHDKDFAARPASCAGKYLGYDNAMIGFAEYGPYWRKMRKLVLQKVLSNKTLEKLKYGRIHEVDTFIKELYSSISIINGREVDISNWFEQLALNIIVKMIAGKKYPYTTMNQEAQHFKRVFKEYMYLLGEFVWVDVVPMPLLKWVDFQGHIKSMKQISKEMDLILQSWLEEHVKKQRLDNSEDFIDVILSLINNDESMDGYTRENTIKAMILSMILDGSDTISVHLTWLMTLIVNNKHVMNRAQEEIEKQVGRDRWVEENDIKNLVYLQAIIKETLRLYPPAPLLFPHEAMENCNVGGYCIPKGTRLIVNAWKLHRDPRIWTDNAESFIPERFLTSQAELSSNGQYFEYIPFGSGRRSCPGIVYATQVTSLTLARLLQAFNFSTPFDRPVDMLEGVGITLPKANPLKVLITPRLSPMLYEF</sequence>
<reference evidence="11 12" key="1">
    <citation type="journal article" date="2021" name="BMC Genomics">
        <title>Datura genome reveals duplications of psychoactive alkaloid biosynthetic genes and high mutation rate following tissue culture.</title>
        <authorList>
            <person name="Rajewski A."/>
            <person name="Carter-House D."/>
            <person name="Stajich J."/>
            <person name="Litt A."/>
        </authorList>
    </citation>
    <scope>NUCLEOTIDE SEQUENCE [LARGE SCALE GENOMIC DNA]</scope>
    <source>
        <strain evidence="11">AR-01</strain>
    </source>
</reference>
<keyword evidence="2 10" id="KW-0349">Heme</keyword>
<evidence type="ECO:0000313" key="12">
    <source>
        <dbReference type="Proteomes" id="UP000823775"/>
    </source>
</evidence>
<dbReference type="PRINTS" id="PR00385">
    <property type="entry name" value="P450"/>
</dbReference>
<evidence type="ECO:0000256" key="2">
    <source>
        <dbReference type="ARBA" id="ARBA00022617"/>
    </source>
</evidence>
<evidence type="ECO:0000313" key="11">
    <source>
        <dbReference type="EMBL" id="MCD7456187.1"/>
    </source>
</evidence>
<evidence type="ECO:0000256" key="7">
    <source>
        <dbReference type="ARBA" id="ARBA00023004"/>
    </source>
</evidence>
<dbReference type="Pfam" id="PF00067">
    <property type="entry name" value="p450"/>
    <property type="match status" value="1"/>
</dbReference>
<keyword evidence="9" id="KW-0472">Membrane</keyword>
<evidence type="ECO:0000256" key="6">
    <source>
        <dbReference type="ARBA" id="ARBA00023002"/>
    </source>
</evidence>
<keyword evidence="5" id="KW-1133">Transmembrane helix</keyword>
<dbReference type="InterPro" id="IPR036396">
    <property type="entry name" value="Cyt_P450_sf"/>
</dbReference>
<comment type="caution">
    <text evidence="11">The sequence shown here is derived from an EMBL/GenBank/DDBJ whole genome shotgun (WGS) entry which is preliminary data.</text>
</comment>
<keyword evidence="12" id="KW-1185">Reference proteome</keyword>
<evidence type="ECO:0008006" key="13">
    <source>
        <dbReference type="Google" id="ProtNLM"/>
    </source>
</evidence>
<dbReference type="InterPro" id="IPR050651">
    <property type="entry name" value="Plant_Cytochrome_P450_Monoox"/>
</dbReference>
<evidence type="ECO:0000256" key="10">
    <source>
        <dbReference type="RuleBase" id="RU000461"/>
    </source>
</evidence>
<protein>
    <recommendedName>
        <fullName evidence="13">Cytochrome P450</fullName>
    </recommendedName>
</protein>
<dbReference type="InterPro" id="IPR002401">
    <property type="entry name" value="Cyt_P450_E_grp-I"/>
</dbReference>
<keyword evidence="6 10" id="KW-0560">Oxidoreductase</keyword>
<dbReference type="Proteomes" id="UP000823775">
    <property type="component" value="Unassembled WGS sequence"/>
</dbReference>
<name>A0ABS8SBG6_DATST</name>
<evidence type="ECO:0000256" key="1">
    <source>
        <dbReference type="ARBA" id="ARBA00004167"/>
    </source>
</evidence>
<keyword evidence="4 10" id="KW-0479">Metal-binding</keyword>
<gene>
    <name evidence="11" type="ORF">HAX54_030802</name>
</gene>
<dbReference type="PANTHER" id="PTHR47947">
    <property type="entry name" value="CYTOCHROME P450 82C3-RELATED"/>
    <property type="match status" value="1"/>
</dbReference>
<dbReference type="PROSITE" id="PS00086">
    <property type="entry name" value="CYTOCHROME_P450"/>
    <property type="match status" value="1"/>
</dbReference>
<dbReference type="InterPro" id="IPR017972">
    <property type="entry name" value="Cyt_P450_CS"/>
</dbReference>
<comment type="similarity">
    <text evidence="10">Belongs to the cytochrome P450 family.</text>
</comment>
<dbReference type="Gene3D" id="1.10.630.10">
    <property type="entry name" value="Cytochrome P450"/>
    <property type="match status" value="1"/>
</dbReference>
<accession>A0ABS8SBG6</accession>
<keyword evidence="8 10" id="KW-0503">Monooxygenase</keyword>
<evidence type="ECO:0000256" key="4">
    <source>
        <dbReference type="ARBA" id="ARBA00022723"/>
    </source>
</evidence>
<dbReference type="EMBL" id="JACEIK010000387">
    <property type="protein sequence ID" value="MCD7456187.1"/>
    <property type="molecule type" value="Genomic_DNA"/>
</dbReference>
<comment type="subcellular location">
    <subcellularLocation>
        <location evidence="1">Membrane</location>
        <topology evidence="1">Single-pass membrane protein</topology>
    </subcellularLocation>
</comment>
<proteinExistence type="inferred from homology"/>
<evidence type="ECO:0000256" key="9">
    <source>
        <dbReference type="ARBA" id="ARBA00023136"/>
    </source>
</evidence>
<organism evidence="11 12">
    <name type="scientific">Datura stramonium</name>
    <name type="common">Jimsonweed</name>
    <name type="synonym">Common thornapple</name>
    <dbReference type="NCBI Taxonomy" id="4076"/>
    <lineage>
        <taxon>Eukaryota</taxon>
        <taxon>Viridiplantae</taxon>
        <taxon>Streptophyta</taxon>
        <taxon>Embryophyta</taxon>
        <taxon>Tracheophyta</taxon>
        <taxon>Spermatophyta</taxon>
        <taxon>Magnoliopsida</taxon>
        <taxon>eudicotyledons</taxon>
        <taxon>Gunneridae</taxon>
        <taxon>Pentapetalae</taxon>
        <taxon>asterids</taxon>
        <taxon>lamiids</taxon>
        <taxon>Solanales</taxon>
        <taxon>Solanaceae</taxon>
        <taxon>Solanoideae</taxon>
        <taxon>Datureae</taxon>
        <taxon>Datura</taxon>
    </lineage>
</organism>
<evidence type="ECO:0000256" key="3">
    <source>
        <dbReference type="ARBA" id="ARBA00022692"/>
    </source>
</evidence>
<keyword evidence="3" id="KW-0812">Transmembrane</keyword>
<dbReference type="SUPFAM" id="SSF48264">
    <property type="entry name" value="Cytochrome P450"/>
    <property type="match status" value="1"/>
</dbReference>
<keyword evidence="7 10" id="KW-0408">Iron</keyword>